<organism evidence="2 3">
    <name type="scientific">Bradyrhizobium valentinum</name>
    <dbReference type="NCBI Taxonomy" id="1518501"/>
    <lineage>
        <taxon>Bacteria</taxon>
        <taxon>Pseudomonadati</taxon>
        <taxon>Pseudomonadota</taxon>
        <taxon>Alphaproteobacteria</taxon>
        <taxon>Hyphomicrobiales</taxon>
        <taxon>Nitrobacteraceae</taxon>
        <taxon>Bradyrhizobium</taxon>
    </lineage>
</organism>
<dbReference type="OrthoDB" id="9768004at2"/>
<dbReference type="GO" id="GO:0120147">
    <property type="term" value="F:formylglycine-generating oxidase activity"/>
    <property type="evidence" value="ECO:0007669"/>
    <property type="project" value="TreeGrafter"/>
</dbReference>
<dbReference type="Pfam" id="PF03781">
    <property type="entry name" value="FGE-sulfatase"/>
    <property type="match status" value="1"/>
</dbReference>
<dbReference type="InterPro" id="IPR042095">
    <property type="entry name" value="SUMF_sf"/>
</dbReference>
<comment type="caution">
    <text evidence="2">The sequence shown here is derived from an EMBL/GenBank/DDBJ whole genome shotgun (WGS) entry which is preliminary data.</text>
</comment>
<protein>
    <submittedName>
        <fullName evidence="2">Gliding motility-associated lipoprotein GldK</fullName>
    </submittedName>
</protein>
<evidence type="ECO:0000313" key="3">
    <source>
        <dbReference type="Proteomes" id="UP000051913"/>
    </source>
</evidence>
<evidence type="ECO:0000259" key="1">
    <source>
        <dbReference type="Pfam" id="PF03781"/>
    </source>
</evidence>
<dbReference type="SUPFAM" id="SSF56436">
    <property type="entry name" value="C-type lectin-like"/>
    <property type="match status" value="1"/>
</dbReference>
<proteinExistence type="predicted"/>
<dbReference type="EMBL" id="LLXX01000162">
    <property type="protein sequence ID" value="KRR00876.1"/>
    <property type="molecule type" value="Genomic_DNA"/>
</dbReference>
<dbReference type="PANTHER" id="PTHR23150">
    <property type="entry name" value="SULFATASE MODIFYING FACTOR 1, 2"/>
    <property type="match status" value="1"/>
</dbReference>
<dbReference type="PANTHER" id="PTHR23150:SF19">
    <property type="entry name" value="FORMYLGLYCINE-GENERATING ENZYME"/>
    <property type="match status" value="1"/>
</dbReference>
<name>A0A0R3KZ71_9BRAD</name>
<keyword evidence="3" id="KW-1185">Reference proteome</keyword>
<feature type="domain" description="Sulfatase-modifying factor enzyme-like" evidence="1">
    <location>
        <begin position="18"/>
        <end position="320"/>
    </location>
</feature>
<dbReference type="Gene3D" id="3.90.1580.10">
    <property type="entry name" value="paralog of FGE (formylglycine-generating enzyme)"/>
    <property type="match status" value="1"/>
</dbReference>
<dbReference type="AlphaFoldDB" id="A0A0R3KZ71"/>
<accession>A0A0R3KZ71</accession>
<dbReference type="RefSeq" id="WP_057853564.1">
    <property type="nucleotide sequence ID" value="NZ_LLXX01000162.1"/>
</dbReference>
<dbReference type="STRING" id="1518501.CQ10_03180"/>
<sequence>MLQAGAETEERPPDDSRTADMIFVPGGTFRMGSDHHYPEEAPSHRVSVDGFWIDRTPVTNRQFKAFVRATGHVTTAQIPPDPKDYPGALPHMIYAGSLVFSPPRQVTGLKDWSQWWTFMKGADWRHPYGPKSNINVLDNHPVVHVSYSDALAYAKWAGKDLPTEAEWEFAARGGLEHQEFAWGDALTPGGQHMANTWQGNFPVENTNDDGYERTSPVTAFLPNGYGIHDMIGNVWEWTSDWWSSKHEGDAPKACCVPQDPRGGREADSYDPCQPQVKIPRKVLKGGSHLCAPNYCRRYRPAARHAEPVDTSTSHVGFRCVMREGKTNERTR</sequence>
<dbReference type="InterPro" id="IPR051043">
    <property type="entry name" value="Sulfatase_Mod_Factor_Kinase"/>
</dbReference>
<keyword evidence="2" id="KW-0449">Lipoprotein</keyword>
<gene>
    <name evidence="2" type="ORF">CP49_31090</name>
</gene>
<dbReference type="InterPro" id="IPR005532">
    <property type="entry name" value="SUMF_dom"/>
</dbReference>
<dbReference type="InterPro" id="IPR016187">
    <property type="entry name" value="CTDL_fold"/>
</dbReference>
<evidence type="ECO:0000313" key="2">
    <source>
        <dbReference type="EMBL" id="KRR00876.1"/>
    </source>
</evidence>
<reference evidence="2 3" key="1">
    <citation type="submission" date="2014-03" db="EMBL/GenBank/DDBJ databases">
        <title>Bradyrhizobium valentinum sp. nov., isolated from effective nodules of Lupinus mariae-josephae, a lupine endemic of basic-lime soils in Eastern Spain.</title>
        <authorList>
            <person name="Duran D."/>
            <person name="Rey L."/>
            <person name="Navarro A."/>
            <person name="Busquets A."/>
            <person name="Imperial J."/>
            <person name="Ruiz-Argueso T."/>
        </authorList>
    </citation>
    <scope>NUCLEOTIDE SEQUENCE [LARGE SCALE GENOMIC DNA]</scope>
    <source>
        <strain evidence="2 3">LmjM3</strain>
    </source>
</reference>
<dbReference type="Proteomes" id="UP000051913">
    <property type="component" value="Unassembled WGS sequence"/>
</dbReference>